<name>A0A1E4TG33_9ASCO</name>
<dbReference type="PANTHER" id="PTHR47636">
    <property type="entry name" value="TRANSCRIPTIONAL REGULATORY PROTEIN RCO1"/>
    <property type="match status" value="1"/>
</dbReference>
<evidence type="ECO:0000256" key="1">
    <source>
        <dbReference type="ARBA" id="ARBA00022723"/>
    </source>
</evidence>
<dbReference type="EMBL" id="KV453842">
    <property type="protein sequence ID" value="ODV90679.1"/>
    <property type="molecule type" value="Genomic_DNA"/>
</dbReference>
<feature type="compositionally biased region" description="Low complexity" evidence="5">
    <location>
        <begin position="125"/>
        <end position="135"/>
    </location>
</feature>
<dbReference type="InterPro" id="IPR001965">
    <property type="entry name" value="Znf_PHD"/>
</dbReference>
<feature type="compositionally biased region" description="Polar residues" evidence="5">
    <location>
        <begin position="19"/>
        <end position="43"/>
    </location>
</feature>
<dbReference type="PROSITE" id="PS50016">
    <property type="entry name" value="ZF_PHD_2"/>
    <property type="match status" value="1"/>
</dbReference>
<feature type="compositionally biased region" description="Polar residues" evidence="5">
    <location>
        <begin position="98"/>
        <end position="109"/>
    </location>
</feature>
<dbReference type="CDD" id="cd15534">
    <property type="entry name" value="PHD2_PHF12_Rco1"/>
    <property type="match status" value="1"/>
</dbReference>
<evidence type="ECO:0000256" key="2">
    <source>
        <dbReference type="ARBA" id="ARBA00022771"/>
    </source>
</evidence>
<accession>A0A1E4TG33</accession>
<keyword evidence="1" id="KW-0479">Metal-binding</keyword>
<feature type="region of interest" description="Disordered" evidence="5">
    <location>
        <begin position="182"/>
        <end position="201"/>
    </location>
</feature>
<feature type="region of interest" description="Disordered" evidence="5">
    <location>
        <begin position="1"/>
        <end position="158"/>
    </location>
</feature>
<dbReference type="GO" id="GO:0008270">
    <property type="term" value="F:zinc ion binding"/>
    <property type="evidence" value="ECO:0007669"/>
    <property type="project" value="UniProtKB-KW"/>
</dbReference>
<evidence type="ECO:0000259" key="6">
    <source>
        <dbReference type="PROSITE" id="PS50016"/>
    </source>
</evidence>
<dbReference type="Gene3D" id="3.30.40.10">
    <property type="entry name" value="Zinc/RING finger domain, C3HC4 (zinc finger)"/>
    <property type="match status" value="1"/>
</dbReference>
<dbReference type="InterPro" id="IPR011011">
    <property type="entry name" value="Znf_FYVE_PHD"/>
</dbReference>
<reference evidence="8" key="1">
    <citation type="submission" date="2016-02" db="EMBL/GenBank/DDBJ databases">
        <title>Comparative genomics of biotechnologically important yeasts.</title>
        <authorList>
            <consortium name="DOE Joint Genome Institute"/>
            <person name="Riley R."/>
            <person name="Haridas S."/>
            <person name="Wolfe K.H."/>
            <person name="Lopes M.R."/>
            <person name="Hittinger C.T."/>
            <person name="Goker M."/>
            <person name="Salamov A."/>
            <person name="Wisecaver J."/>
            <person name="Long T.M."/>
            <person name="Aerts A.L."/>
            <person name="Barry K."/>
            <person name="Choi C."/>
            <person name="Clum A."/>
            <person name="Coughlan A.Y."/>
            <person name="Deshpande S."/>
            <person name="Douglass A.P."/>
            <person name="Hanson S.J."/>
            <person name="Klenk H.-P."/>
            <person name="Labutti K."/>
            <person name="Lapidus A."/>
            <person name="Lindquist E."/>
            <person name="Lipzen A."/>
            <person name="Meier-Kolthoff J.P."/>
            <person name="Ohm R.A."/>
            <person name="Otillar R.P."/>
            <person name="Pangilinan J."/>
            <person name="Peng Y."/>
            <person name="Rokas A."/>
            <person name="Rosa C.A."/>
            <person name="Scheuner C."/>
            <person name="Sibirny A.A."/>
            <person name="Slot J.C."/>
            <person name="Stielow J.B."/>
            <person name="Sun H."/>
            <person name="Kurtzman C.P."/>
            <person name="Blackwell M."/>
            <person name="Jeffries T.W."/>
            <person name="Grigoriev I.V."/>
        </authorList>
    </citation>
    <scope>NUCLEOTIDE SEQUENCE [LARGE SCALE GENOMIC DNA]</scope>
    <source>
        <strain evidence="8">NRRL Y-17796</strain>
    </source>
</reference>
<keyword evidence="3" id="KW-0862">Zinc</keyword>
<feature type="region of interest" description="Disordered" evidence="5">
    <location>
        <begin position="419"/>
        <end position="446"/>
    </location>
</feature>
<feature type="compositionally biased region" description="Polar residues" evidence="5">
    <location>
        <begin position="144"/>
        <end position="153"/>
    </location>
</feature>
<protein>
    <recommendedName>
        <fullName evidence="6">PHD-type domain-containing protein</fullName>
    </recommendedName>
</protein>
<feature type="compositionally biased region" description="Basic residues" evidence="5">
    <location>
        <begin position="263"/>
        <end position="274"/>
    </location>
</feature>
<feature type="region of interest" description="Disordered" evidence="5">
    <location>
        <begin position="221"/>
        <end position="319"/>
    </location>
</feature>
<feature type="compositionally biased region" description="Basic and acidic residues" evidence="5">
    <location>
        <begin position="298"/>
        <end position="318"/>
    </location>
</feature>
<dbReference type="AlphaFoldDB" id="A0A1E4TG33"/>
<dbReference type="Proteomes" id="UP000095023">
    <property type="component" value="Unassembled WGS sequence"/>
</dbReference>
<dbReference type="InterPro" id="IPR052819">
    <property type="entry name" value="Chromatin_regulatory_protein"/>
</dbReference>
<dbReference type="InterPro" id="IPR019786">
    <property type="entry name" value="Zinc_finger_PHD-type_CS"/>
</dbReference>
<evidence type="ECO:0000256" key="5">
    <source>
        <dbReference type="SAM" id="MobiDB-lite"/>
    </source>
</evidence>
<feature type="domain" description="PHD-type" evidence="6">
    <location>
        <begin position="324"/>
        <end position="374"/>
    </location>
</feature>
<feature type="compositionally biased region" description="Low complexity" evidence="5">
    <location>
        <begin position="182"/>
        <end position="193"/>
    </location>
</feature>
<feature type="compositionally biased region" description="Low complexity" evidence="5">
    <location>
        <begin position="60"/>
        <end position="78"/>
    </location>
</feature>
<dbReference type="SUPFAM" id="SSF57903">
    <property type="entry name" value="FYVE/PHD zinc finger"/>
    <property type="match status" value="2"/>
</dbReference>
<dbReference type="InterPro" id="IPR019787">
    <property type="entry name" value="Znf_PHD-finger"/>
</dbReference>
<dbReference type="Pfam" id="PF00628">
    <property type="entry name" value="PHD"/>
    <property type="match status" value="2"/>
</dbReference>
<evidence type="ECO:0000313" key="8">
    <source>
        <dbReference type="Proteomes" id="UP000095023"/>
    </source>
</evidence>
<dbReference type="CDD" id="cd15535">
    <property type="entry name" value="PHD1_Rco1"/>
    <property type="match status" value="1"/>
</dbReference>
<dbReference type="GO" id="GO:0006357">
    <property type="term" value="P:regulation of transcription by RNA polymerase II"/>
    <property type="evidence" value="ECO:0007669"/>
    <property type="project" value="TreeGrafter"/>
</dbReference>
<evidence type="ECO:0000256" key="4">
    <source>
        <dbReference type="PROSITE-ProRule" id="PRU00146"/>
    </source>
</evidence>
<dbReference type="PANTHER" id="PTHR47636:SF1">
    <property type="entry name" value="TRANSCRIPTIONAL REGULATORY PROTEIN RCO1"/>
    <property type="match status" value="1"/>
</dbReference>
<feature type="compositionally biased region" description="Basic residues" evidence="5">
    <location>
        <begin position="79"/>
        <end position="92"/>
    </location>
</feature>
<dbReference type="OrthoDB" id="5876363at2759"/>
<dbReference type="PROSITE" id="PS01359">
    <property type="entry name" value="ZF_PHD_1"/>
    <property type="match status" value="1"/>
</dbReference>
<dbReference type="GO" id="GO:0032221">
    <property type="term" value="C:Rpd3S complex"/>
    <property type="evidence" value="ECO:0007669"/>
    <property type="project" value="TreeGrafter"/>
</dbReference>
<proteinExistence type="predicted"/>
<sequence>MDRFPSQSTPFKSTRVVLTMNSSSNGNDKQSPSRSHSLAPSRSRTNKRTWSEPEAGNSAPGVNGLPLGVPPNLKQLNLTKKKKTNRVGRPRSKPTLAKSEQNAKVSNDSLGLPSPSISKPPLDTSSAHASSSPALSEDDFPFSPDSTEPSNQARFPIKIPNNGFLSQQTVYNDTDPLMQDSAALSATPSTPSTDIISESDGESAAATPAEVSMGLREQFHHNSEIKNTQVKIKYEHPYPRPDSFPESGERPTLIRLPNVPPAKTRRSRKARARSARASTPEKSTQNRIKKSPTKHDRRLSELNFRHEHGPETPTELRADSASNDDFCSVCKQPGTFICCDNCPKSFHFLCLDPPLEEDQLPEDDSWFCTECSAAKYPPSPSTVPIFGPFIDIIAKRNPKTFLLPKIIRDRYEGVATASDGSYMDSREHSRQLNRNGQPEDSDPHKLRDKNGNLVYCYKCGLSAIDLQIISCDYCSLHWHLDCLNPPMVSIPRSSRKWMCPAHALHITPKRRIAKKSRIVDVTIPRNFRNSGYIELTNDTDDEMNDDYDRFNVDGITYRLPERAVKLDFIEHAKLKSYYELVAKQLDSQKEYASLSTLDALLPNDYHEREALSGLAYLRTANSPVSIYHKNVLSLLHAIQFVEESEDSQRYKKKMEALTRGSHESNFDDLSIEDKMELMAVRQIIRAKGKDALYDFLLS</sequence>
<keyword evidence="2 4" id="KW-0863">Zinc-finger</keyword>
<keyword evidence="8" id="KW-1185">Reference proteome</keyword>
<evidence type="ECO:0000313" key="7">
    <source>
        <dbReference type="EMBL" id="ODV90679.1"/>
    </source>
</evidence>
<evidence type="ECO:0000256" key="3">
    <source>
        <dbReference type="ARBA" id="ARBA00022833"/>
    </source>
</evidence>
<gene>
    <name evidence="7" type="ORF">CANCADRAFT_109262</name>
</gene>
<organism evidence="7 8">
    <name type="scientific">Tortispora caseinolytica NRRL Y-17796</name>
    <dbReference type="NCBI Taxonomy" id="767744"/>
    <lineage>
        <taxon>Eukaryota</taxon>
        <taxon>Fungi</taxon>
        <taxon>Dikarya</taxon>
        <taxon>Ascomycota</taxon>
        <taxon>Saccharomycotina</taxon>
        <taxon>Trigonopsidomycetes</taxon>
        <taxon>Trigonopsidales</taxon>
        <taxon>Trigonopsidaceae</taxon>
        <taxon>Tortispora</taxon>
    </lineage>
</organism>
<feature type="compositionally biased region" description="Basic residues" evidence="5">
    <location>
        <begin position="287"/>
        <end position="297"/>
    </location>
</feature>
<dbReference type="Gene3D" id="2.30.30.1150">
    <property type="match status" value="1"/>
</dbReference>
<dbReference type="InterPro" id="IPR013083">
    <property type="entry name" value="Znf_RING/FYVE/PHD"/>
</dbReference>
<feature type="compositionally biased region" description="Polar residues" evidence="5">
    <location>
        <begin position="1"/>
        <end position="12"/>
    </location>
</feature>
<dbReference type="SMART" id="SM00249">
    <property type="entry name" value="PHD"/>
    <property type="match status" value="2"/>
</dbReference>